<dbReference type="InterPro" id="IPR013154">
    <property type="entry name" value="ADH-like_N"/>
</dbReference>
<dbReference type="GO" id="GO:0016651">
    <property type="term" value="F:oxidoreductase activity, acting on NAD(P)H"/>
    <property type="evidence" value="ECO:0007669"/>
    <property type="project" value="InterPro"/>
</dbReference>
<dbReference type="InterPro" id="IPR011032">
    <property type="entry name" value="GroES-like_sf"/>
</dbReference>
<sequence length="343" mass="35697">MSSTTHQAAMLLSKGGRLTVQPVTTPTPGPEELLISVHAIALNPVDAYMRDMGALIASYPAILGLDIAGTVVATGSSISSSSPFQLGTRVLAAAPAFYMQGKVAYGGFQERVVVPFQYAAVIPDNISFTDAATLPMGVMVAWSGWYRVGLPYNTHFTPSDNKGLLVWGAASSMGMCAVQTAKAMGFTVYATASPKHGDLIKALGAKEVFDYKDSDVVPKIVAAAKARGDAINTAFHAIGDLKSCLDVLVSFGGGSVAHAPPLLPTAPSAEGVDVKFITAPDGTEARNTHMSFSFQEWLAPRLASGEFVPAPKARVIPGGLEGLNVGMDELKGGVSGEKLVVEL</sequence>
<dbReference type="Pfam" id="PF00107">
    <property type="entry name" value="ADH_zinc_N"/>
    <property type="match status" value="1"/>
</dbReference>
<dbReference type="CDD" id="cd08249">
    <property type="entry name" value="enoyl_reductase_like"/>
    <property type="match status" value="1"/>
</dbReference>
<organism evidence="4 5">
    <name type="scientific">Rhinocladiella mackenziei CBS 650.93</name>
    <dbReference type="NCBI Taxonomy" id="1442369"/>
    <lineage>
        <taxon>Eukaryota</taxon>
        <taxon>Fungi</taxon>
        <taxon>Dikarya</taxon>
        <taxon>Ascomycota</taxon>
        <taxon>Pezizomycotina</taxon>
        <taxon>Eurotiomycetes</taxon>
        <taxon>Chaetothyriomycetidae</taxon>
        <taxon>Chaetothyriales</taxon>
        <taxon>Herpotrichiellaceae</taxon>
        <taxon>Rhinocladiella</taxon>
    </lineage>
</organism>
<dbReference type="HOGENOM" id="CLU_026673_16_5_1"/>
<evidence type="ECO:0000259" key="3">
    <source>
        <dbReference type="SMART" id="SM00829"/>
    </source>
</evidence>
<dbReference type="Proteomes" id="UP000053617">
    <property type="component" value="Unassembled WGS sequence"/>
</dbReference>
<dbReference type="SUPFAM" id="SSF50129">
    <property type="entry name" value="GroES-like"/>
    <property type="match status" value="1"/>
</dbReference>
<dbReference type="InterPro" id="IPR036291">
    <property type="entry name" value="NAD(P)-bd_dom_sf"/>
</dbReference>
<dbReference type="PANTHER" id="PTHR45348">
    <property type="entry name" value="HYPOTHETICAL OXIDOREDUCTASE (EUROFUNG)"/>
    <property type="match status" value="1"/>
</dbReference>
<protein>
    <recommendedName>
        <fullName evidence="3">Enoyl reductase (ER) domain-containing protein</fullName>
    </recommendedName>
</protein>
<dbReference type="SMART" id="SM00829">
    <property type="entry name" value="PKS_ER"/>
    <property type="match status" value="1"/>
</dbReference>
<keyword evidence="2" id="KW-0560">Oxidoreductase</keyword>
<proteinExistence type="inferred from homology"/>
<dbReference type="GeneID" id="25295769"/>
<dbReference type="SUPFAM" id="SSF51735">
    <property type="entry name" value="NAD(P)-binding Rossmann-fold domains"/>
    <property type="match status" value="1"/>
</dbReference>
<dbReference type="OrthoDB" id="10257049at2759"/>
<dbReference type="STRING" id="1442369.A0A0D2IE92"/>
<dbReference type="PANTHER" id="PTHR45348:SF2">
    <property type="entry name" value="ZINC-TYPE ALCOHOL DEHYDROGENASE-LIKE PROTEIN C2E1P3.01"/>
    <property type="match status" value="1"/>
</dbReference>
<dbReference type="Gene3D" id="3.90.180.10">
    <property type="entry name" value="Medium-chain alcohol dehydrogenases, catalytic domain"/>
    <property type="match status" value="1"/>
</dbReference>
<feature type="domain" description="Enoyl reductase (ER)" evidence="3">
    <location>
        <begin position="15"/>
        <end position="341"/>
    </location>
</feature>
<name>A0A0D2IE92_9EURO</name>
<evidence type="ECO:0000256" key="1">
    <source>
        <dbReference type="ARBA" id="ARBA00008072"/>
    </source>
</evidence>
<keyword evidence="5" id="KW-1185">Reference proteome</keyword>
<evidence type="ECO:0000256" key="2">
    <source>
        <dbReference type="ARBA" id="ARBA00023002"/>
    </source>
</evidence>
<comment type="similarity">
    <text evidence="1">Belongs to the zinc-containing alcohol dehydrogenase family.</text>
</comment>
<dbReference type="VEuPathDB" id="FungiDB:Z518_07698"/>
<dbReference type="RefSeq" id="XP_013271280.1">
    <property type="nucleotide sequence ID" value="XM_013415826.1"/>
</dbReference>
<reference evidence="4 5" key="1">
    <citation type="submission" date="2015-01" db="EMBL/GenBank/DDBJ databases">
        <title>The Genome Sequence of Rhinocladiella mackenzie CBS 650.93.</title>
        <authorList>
            <consortium name="The Broad Institute Genomics Platform"/>
            <person name="Cuomo C."/>
            <person name="de Hoog S."/>
            <person name="Gorbushina A."/>
            <person name="Stielow B."/>
            <person name="Teixiera M."/>
            <person name="Abouelleil A."/>
            <person name="Chapman S.B."/>
            <person name="Priest M."/>
            <person name="Young S.K."/>
            <person name="Wortman J."/>
            <person name="Nusbaum C."/>
            <person name="Birren B."/>
        </authorList>
    </citation>
    <scope>NUCLEOTIDE SEQUENCE [LARGE SCALE GENOMIC DNA]</scope>
    <source>
        <strain evidence="4 5">CBS 650.93</strain>
    </source>
</reference>
<evidence type="ECO:0000313" key="5">
    <source>
        <dbReference type="Proteomes" id="UP000053617"/>
    </source>
</evidence>
<dbReference type="EMBL" id="KN847479">
    <property type="protein sequence ID" value="KIX04144.1"/>
    <property type="molecule type" value="Genomic_DNA"/>
</dbReference>
<dbReference type="AlphaFoldDB" id="A0A0D2IE92"/>
<dbReference type="InterPro" id="IPR047122">
    <property type="entry name" value="Trans-enoyl_RdTase-like"/>
</dbReference>
<dbReference type="Pfam" id="PF08240">
    <property type="entry name" value="ADH_N"/>
    <property type="match status" value="1"/>
</dbReference>
<dbReference type="InterPro" id="IPR013149">
    <property type="entry name" value="ADH-like_C"/>
</dbReference>
<dbReference type="InterPro" id="IPR020843">
    <property type="entry name" value="ER"/>
</dbReference>
<gene>
    <name evidence="4" type="ORF">Z518_07698</name>
</gene>
<evidence type="ECO:0000313" key="4">
    <source>
        <dbReference type="EMBL" id="KIX04144.1"/>
    </source>
</evidence>
<dbReference type="Gene3D" id="3.40.50.720">
    <property type="entry name" value="NAD(P)-binding Rossmann-like Domain"/>
    <property type="match status" value="1"/>
</dbReference>
<accession>A0A0D2IE92</accession>